<dbReference type="PROSITE" id="PS01358">
    <property type="entry name" value="ZF_RANBP2_1"/>
    <property type="match status" value="1"/>
</dbReference>
<gene>
    <name evidence="7" type="ORF">CBR_g4019</name>
</gene>
<dbReference type="GO" id="GO:0072344">
    <property type="term" value="P:rescue of stalled ribosome"/>
    <property type="evidence" value="ECO:0007669"/>
    <property type="project" value="InterPro"/>
</dbReference>
<feature type="region of interest" description="Disordered" evidence="5">
    <location>
        <begin position="81"/>
        <end position="113"/>
    </location>
</feature>
<feature type="region of interest" description="Disordered" evidence="5">
    <location>
        <begin position="284"/>
        <end position="330"/>
    </location>
</feature>
<dbReference type="SMART" id="SM00355">
    <property type="entry name" value="ZnF_C2H2"/>
    <property type="match status" value="3"/>
</dbReference>
<dbReference type="GO" id="GO:0016567">
    <property type="term" value="P:protein ubiquitination"/>
    <property type="evidence" value="ECO:0007669"/>
    <property type="project" value="TreeGrafter"/>
</dbReference>
<dbReference type="InterPro" id="IPR036443">
    <property type="entry name" value="Znf_RanBP2_sf"/>
</dbReference>
<dbReference type="GO" id="GO:0043022">
    <property type="term" value="F:ribosome binding"/>
    <property type="evidence" value="ECO:0007669"/>
    <property type="project" value="TreeGrafter"/>
</dbReference>
<dbReference type="InterPro" id="IPR001876">
    <property type="entry name" value="Znf_RanBP2"/>
</dbReference>
<feature type="region of interest" description="Disordered" evidence="5">
    <location>
        <begin position="752"/>
        <end position="829"/>
    </location>
</feature>
<protein>
    <recommendedName>
        <fullName evidence="6">RanBP2-type domain-containing protein</fullName>
    </recommendedName>
</protein>
<accession>A0A388KH67</accession>
<evidence type="ECO:0000256" key="3">
    <source>
        <dbReference type="ARBA" id="ARBA00022833"/>
    </source>
</evidence>
<proteinExistence type="predicted"/>
<evidence type="ECO:0000313" key="7">
    <source>
        <dbReference type="EMBL" id="GBG69323.1"/>
    </source>
</evidence>
<evidence type="ECO:0000256" key="5">
    <source>
        <dbReference type="SAM" id="MobiDB-lite"/>
    </source>
</evidence>
<feature type="compositionally biased region" description="Low complexity" evidence="5">
    <location>
        <begin position="561"/>
        <end position="570"/>
    </location>
</feature>
<keyword evidence="2 4" id="KW-0863">Zinc-finger</keyword>
<dbReference type="AlphaFoldDB" id="A0A388KH67"/>
<evidence type="ECO:0000256" key="4">
    <source>
        <dbReference type="PROSITE-ProRule" id="PRU00322"/>
    </source>
</evidence>
<dbReference type="InterPro" id="IPR057634">
    <property type="entry name" value="PAH_ZNF598/HEL2"/>
</dbReference>
<keyword evidence="1" id="KW-0479">Metal-binding</keyword>
<feature type="region of interest" description="Disordered" evidence="5">
    <location>
        <begin position="361"/>
        <end position="445"/>
    </location>
</feature>
<dbReference type="Pfam" id="PF23230">
    <property type="entry name" value="zf-C2H2_13"/>
    <property type="match status" value="1"/>
</dbReference>
<feature type="compositionally biased region" description="Gly residues" evidence="5">
    <location>
        <begin position="309"/>
        <end position="322"/>
    </location>
</feature>
<comment type="caution">
    <text evidence="7">The sequence shown here is derived from an EMBL/GenBank/DDBJ whole genome shotgun (WGS) entry which is preliminary data.</text>
</comment>
<reference evidence="7 8" key="1">
    <citation type="journal article" date="2018" name="Cell">
        <title>The Chara Genome: Secondary Complexity and Implications for Plant Terrestrialization.</title>
        <authorList>
            <person name="Nishiyama T."/>
            <person name="Sakayama H."/>
            <person name="Vries J.D."/>
            <person name="Buschmann H."/>
            <person name="Saint-Marcoux D."/>
            <person name="Ullrich K.K."/>
            <person name="Haas F.B."/>
            <person name="Vanderstraeten L."/>
            <person name="Becker D."/>
            <person name="Lang D."/>
            <person name="Vosolsobe S."/>
            <person name="Rombauts S."/>
            <person name="Wilhelmsson P.K.I."/>
            <person name="Janitza P."/>
            <person name="Kern R."/>
            <person name="Heyl A."/>
            <person name="Rumpler F."/>
            <person name="Villalobos L.I.A.C."/>
            <person name="Clay J.M."/>
            <person name="Skokan R."/>
            <person name="Toyoda A."/>
            <person name="Suzuki Y."/>
            <person name="Kagoshima H."/>
            <person name="Schijlen E."/>
            <person name="Tajeshwar N."/>
            <person name="Catarino B."/>
            <person name="Hetherington A.J."/>
            <person name="Saltykova A."/>
            <person name="Bonnot C."/>
            <person name="Breuninger H."/>
            <person name="Symeonidi A."/>
            <person name="Radhakrishnan G.V."/>
            <person name="Van Nieuwerburgh F."/>
            <person name="Deforce D."/>
            <person name="Chang C."/>
            <person name="Karol K.G."/>
            <person name="Hedrich R."/>
            <person name="Ulvskov P."/>
            <person name="Glockner G."/>
            <person name="Delwiche C.F."/>
            <person name="Petrasek J."/>
            <person name="Van de Peer Y."/>
            <person name="Friml J."/>
            <person name="Beilby M."/>
            <person name="Dolan L."/>
            <person name="Kohara Y."/>
            <person name="Sugano S."/>
            <person name="Fujiyama A."/>
            <person name="Delaux P.-M."/>
            <person name="Quint M."/>
            <person name="TheiBen G."/>
            <person name="Hagemann M."/>
            <person name="Harholt J."/>
            <person name="Dunand C."/>
            <person name="Zachgo S."/>
            <person name="Langdale J."/>
            <person name="Maumus F."/>
            <person name="Straeten D.V.D."/>
            <person name="Gould S.B."/>
            <person name="Rensing S.A."/>
        </authorList>
    </citation>
    <scope>NUCLEOTIDE SEQUENCE [LARGE SCALE GENOMIC DNA]</scope>
    <source>
        <strain evidence="7 8">S276</strain>
    </source>
</reference>
<feature type="compositionally biased region" description="Low complexity" evidence="5">
    <location>
        <begin position="361"/>
        <end position="400"/>
    </location>
</feature>
<sequence length="961" mass="100538">MNDFKCCICKQECETVYVTKALGDYTRTFQDFEAPHAGDSGKVGLWYDQDLKAYFDDKEHFAHIRALCTLTCVMCSGKETGSQSSGQEQGEAGSSVSVPSTGKGRSSPVDPRSRFRDIETLKRHLLSSHKLMFCDICLEGRKVFLCEQRLYKRSQLERHCVKGDAEVDGTAEQRGGFKGHPLCAFCKKRFYGENEQYSHMTTEHYSCHICQRARPGVYEYYRDYSDLEEHFGRDHYLCEDPECLQKKFVVFSTEADLKVHNAKYHGGRMSRSQRKNALTIPVSFVYRRPGQGDHDGGGRGGGPRRGRRGPGAGPSGGQGAGPSTGPTPGQLEAALRESVETAQVENATRESLAIAASLDAAGCPSGASTSSASNSCASSMSAESRSSPSGEPGAPASSGGHRWLAAVSSSRGGSMLQESAFPPLPGVQKSTKSAAGGSSSHPGASMAQMLASHGRNQSGGVKVLVRGSSSNAQGRGRPVASDGSAPSWGAGGSQRGAGSSAGGLATSAGRGQGQYLGSGTGPGPPPEGTRTVPSGGAHSRAALAEGAGTSSNSRSDRPREQSQSQSQSQSDGGVSSLSKDIDGLRYMEDIRSANKALVERIRAGLNDNQEQFADFKGCSARYKRGEISSQVYYEHICRLGLSHLVAELARLCPDVKKRQELLAAHEAATVGGSGVPLSGAGPEESFAASSLVNPQSLQGVIFQSTQAGVGQEEYRRSNRGFGENAFAISLRGKNKVESEEGDEWLSENNATLLESGGGRGVSLERSGGRNKAPQISGGSSTKLLRSEEEKSGHRDGYRSISPSSGLDRYPGERSGAQSSKESSGHAGSSGGWACTLCTLHNGPEAVRCDACGSERDSKARRRKQGKGILIHVTAGDGSAVAWAHGDQRPAWGNGIANGVGTASSGVNKKGGGGSGGIGASGWGNGVAVNTLGDGGLVSNGGITIGGRGVGAERRTAWGNAR</sequence>
<dbReference type="SMART" id="SM00547">
    <property type="entry name" value="ZnF_RBZ"/>
    <property type="match status" value="1"/>
</dbReference>
<dbReference type="InterPro" id="IPR044288">
    <property type="entry name" value="ZNF598/HEL2"/>
</dbReference>
<organism evidence="7 8">
    <name type="scientific">Chara braunii</name>
    <name type="common">Braun's stonewort</name>
    <dbReference type="NCBI Taxonomy" id="69332"/>
    <lineage>
        <taxon>Eukaryota</taxon>
        <taxon>Viridiplantae</taxon>
        <taxon>Streptophyta</taxon>
        <taxon>Charophyceae</taxon>
        <taxon>Charales</taxon>
        <taxon>Characeae</taxon>
        <taxon>Chara</taxon>
    </lineage>
</organism>
<dbReference type="GO" id="GO:0008270">
    <property type="term" value="F:zinc ion binding"/>
    <property type="evidence" value="ECO:0007669"/>
    <property type="project" value="UniProtKB-KW"/>
</dbReference>
<dbReference type="Pfam" id="PF00641">
    <property type="entry name" value="Zn_ribbon_RanBP"/>
    <property type="match status" value="1"/>
</dbReference>
<dbReference type="InterPro" id="IPR013087">
    <property type="entry name" value="Znf_C2H2_type"/>
</dbReference>
<dbReference type="PROSITE" id="PS50199">
    <property type="entry name" value="ZF_RANBP2_2"/>
    <property type="match status" value="1"/>
</dbReference>
<dbReference type="STRING" id="69332.A0A388KH67"/>
<name>A0A388KH67_CHABU</name>
<evidence type="ECO:0000313" key="8">
    <source>
        <dbReference type="Proteomes" id="UP000265515"/>
    </source>
</evidence>
<dbReference type="OrthoDB" id="3838338at2759"/>
<feature type="compositionally biased region" description="Basic and acidic residues" evidence="5">
    <location>
        <begin position="784"/>
        <end position="797"/>
    </location>
</feature>
<dbReference type="OMA" id="PRCCICK"/>
<feature type="compositionally biased region" description="Gly residues" evidence="5">
    <location>
        <begin position="510"/>
        <end position="521"/>
    </location>
</feature>
<dbReference type="Gramene" id="GBG69323">
    <property type="protein sequence ID" value="GBG69323"/>
    <property type="gene ID" value="CBR_g4019"/>
</dbReference>
<feature type="compositionally biased region" description="Low complexity" evidence="5">
    <location>
        <begin position="81"/>
        <end position="97"/>
    </location>
</feature>
<feature type="compositionally biased region" description="Low complexity" evidence="5">
    <location>
        <begin position="429"/>
        <end position="445"/>
    </location>
</feature>
<dbReference type="EMBL" id="BFEA01000112">
    <property type="protein sequence ID" value="GBG69323.1"/>
    <property type="molecule type" value="Genomic_DNA"/>
</dbReference>
<dbReference type="InterPro" id="IPR056437">
    <property type="entry name" value="Znf-C2H2_ZNF598/HEL2"/>
</dbReference>
<feature type="region of interest" description="Disordered" evidence="5">
    <location>
        <begin position="468"/>
        <end position="580"/>
    </location>
</feature>
<evidence type="ECO:0000256" key="2">
    <source>
        <dbReference type="ARBA" id="ARBA00022771"/>
    </source>
</evidence>
<dbReference type="GO" id="GO:0061630">
    <property type="term" value="F:ubiquitin protein ligase activity"/>
    <property type="evidence" value="ECO:0007669"/>
    <property type="project" value="InterPro"/>
</dbReference>
<feature type="compositionally biased region" description="Gly residues" evidence="5">
    <location>
        <begin position="489"/>
        <end position="501"/>
    </location>
</feature>
<dbReference type="Pfam" id="PF23202">
    <property type="entry name" value="PAH_ZNF598"/>
    <property type="match status" value="1"/>
</dbReference>
<dbReference type="Gene3D" id="4.10.1060.10">
    <property type="entry name" value="Zinc finger, RanBP2-type"/>
    <property type="match status" value="1"/>
</dbReference>
<keyword evidence="3" id="KW-0862">Zinc</keyword>
<evidence type="ECO:0000259" key="6">
    <source>
        <dbReference type="PROSITE" id="PS50199"/>
    </source>
</evidence>
<keyword evidence="8" id="KW-1185">Reference proteome</keyword>
<feature type="domain" description="RanBP2-type" evidence="6">
    <location>
        <begin position="828"/>
        <end position="857"/>
    </location>
</feature>
<dbReference type="Proteomes" id="UP000265515">
    <property type="component" value="Unassembled WGS sequence"/>
</dbReference>
<dbReference type="PANTHER" id="PTHR22938">
    <property type="entry name" value="ZINC FINGER PROTEIN 598"/>
    <property type="match status" value="1"/>
</dbReference>
<evidence type="ECO:0000256" key="1">
    <source>
        <dbReference type="ARBA" id="ARBA00022723"/>
    </source>
</evidence>
<dbReference type="SUPFAM" id="SSF90209">
    <property type="entry name" value="Ran binding protein zinc finger-like"/>
    <property type="match status" value="1"/>
</dbReference>
<dbReference type="PANTHER" id="PTHR22938:SF0">
    <property type="entry name" value="E3 UBIQUITIN-PROTEIN LIGASE ZNF598"/>
    <property type="match status" value="1"/>
</dbReference>